<reference evidence="2" key="1">
    <citation type="journal article" date="2022" name="New Phytol.">
        <title>Evolutionary transition to the ectomycorrhizal habit in the genomes of a hyperdiverse lineage of mushroom-forming fungi.</title>
        <authorList>
            <person name="Looney B."/>
            <person name="Miyauchi S."/>
            <person name="Morin E."/>
            <person name="Drula E."/>
            <person name="Courty P.E."/>
            <person name="Kohler A."/>
            <person name="Kuo A."/>
            <person name="LaButti K."/>
            <person name="Pangilinan J."/>
            <person name="Lipzen A."/>
            <person name="Riley R."/>
            <person name="Andreopoulos W."/>
            <person name="He G."/>
            <person name="Johnson J."/>
            <person name="Nolan M."/>
            <person name="Tritt A."/>
            <person name="Barry K.W."/>
            <person name="Grigoriev I.V."/>
            <person name="Nagy L.G."/>
            <person name="Hibbett D."/>
            <person name="Henrissat B."/>
            <person name="Matheny P.B."/>
            <person name="Labbe J."/>
            <person name="Martin F.M."/>
        </authorList>
    </citation>
    <scope>NUCLEOTIDE SEQUENCE</scope>
    <source>
        <strain evidence="2">BPL690</strain>
    </source>
</reference>
<comment type="caution">
    <text evidence="2">The sequence shown here is derived from an EMBL/GenBank/DDBJ whole genome shotgun (WGS) entry which is preliminary data.</text>
</comment>
<feature type="compositionally biased region" description="Low complexity" evidence="1">
    <location>
        <begin position="274"/>
        <end position="286"/>
    </location>
</feature>
<evidence type="ECO:0000313" key="3">
    <source>
        <dbReference type="Proteomes" id="UP001203297"/>
    </source>
</evidence>
<feature type="compositionally biased region" description="Basic and acidic residues" evidence="1">
    <location>
        <begin position="296"/>
        <end position="305"/>
    </location>
</feature>
<name>A0AAD4QNM5_9AGAM</name>
<feature type="compositionally biased region" description="Polar residues" evidence="1">
    <location>
        <begin position="134"/>
        <end position="150"/>
    </location>
</feature>
<feature type="compositionally biased region" description="Acidic residues" evidence="1">
    <location>
        <begin position="256"/>
        <end position="270"/>
    </location>
</feature>
<protein>
    <submittedName>
        <fullName evidence="2">Uncharacterized protein</fullName>
    </submittedName>
</protein>
<evidence type="ECO:0000313" key="2">
    <source>
        <dbReference type="EMBL" id="KAI0301055.1"/>
    </source>
</evidence>
<dbReference type="AlphaFoldDB" id="A0AAD4QNM5"/>
<evidence type="ECO:0000256" key="1">
    <source>
        <dbReference type="SAM" id="MobiDB-lite"/>
    </source>
</evidence>
<proteinExistence type="predicted"/>
<keyword evidence="3" id="KW-1185">Reference proteome</keyword>
<organism evidence="2 3">
    <name type="scientific">Multifurca ochricompacta</name>
    <dbReference type="NCBI Taxonomy" id="376703"/>
    <lineage>
        <taxon>Eukaryota</taxon>
        <taxon>Fungi</taxon>
        <taxon>Dikarya</taxon>
        <taxon>Basidiomycota</taxon>
        <taxon>Agaricomycotina</taxon>
        <taxon>Agaricomycetes</taxon>
        <taxon>Russulales</taxon>
        <taxon>Russulaceae</taxon>
        <taxon>Multifurca</taxon>
    </lineage>
</organism>
<gene>
    <name evidence="2" type="ORF">B0F90DRAFT_1844729</name>
</gene>
<feature type="compositionally biased region" description="Acidic residues" evidence="1">
    <location>
        <begin position="382"/>
        <end position="393"/>
    </location>
</feature>
<feature type="region of interest" description="Disordered" evidence="1">
    <location>
        <begin position="121"/>
        <end position="180"/>
    </location>
</feature>
<dbReference type="Proteomes" id="UP001203297">
    <property type="component" value="Unassembled WGS sequence"/>
</dbReference>
<accession>A0AAD4QNM5</accession>
<feature type="region of interest" description="Disordered" evidence="1">
    <location>
        <begin position="193"/>
        <end position="428"/>
    </location>
</feature>
<feature type="compositionally biased region" description="Low complexity" evidence="1">
    <location>
        <begin position="230"/>
        <end position="244"/>
    </location>
</feature>
<sequence length="548" mass="59792">MNMPRSVIDRDLIHGTAPSALRTPPRRATPASSPLPPSSPFAEEDDYEIPGLARFHHVVPSPKLGLLQSLFVPKGPPDDDYEDNILHERHPSAPLLPLPLSVQTPTTLSSELVDLDKILFSTPGDSKECESERPSQQPQPDGTHSSTPVSTAPRPLALVSTPASALSTETDPVADQDMADTVQSLYSRTVSSALTILDEREHPASSPLSSPPSSPSPEQQQWQQCGKHTPLPLLPLSLPLSIPSARGTSVKRPAAEEVDGDLDADTDIIESECASPSPSTSASPAHTHPRAKRRRREADGDDKSWRDRKKHLYPLTVSTPTPLSASLSSHQPTASSASSPPARPPLQTSSPPDSSSSTSPTTSMNTSTSTSRTTPSSPPGDQDADDDDDDDQDDRIRTTDDEEEEQQKQQEQQGKRRQEPSSPCPHPALLGILLESFALSRASSLPLTTLTRTTPALADHPHAHITATLEWAMRARILGCVRSSGEALPPSYFYDPTMDPDRERGELLKCLMPRAGKRRETMKYKQYYWAPVVVGRDRTRTWDVDWEE</sequence>
<dbReference type="EMBL" id="WTXG01000016">
    <property type="protein sequence ID" value="KAI0301055.1"/>
    <property type="molecule type" value="Genomic_DNA"/>
</dbReference>
<feature type="compositionally biased region" description="Low complexity" evidence="1">
    <location>
        <begin position="16"/>
        <end position="32"/>
    </location>
</feature>
<feature type="compositionally biased region" description="Polar residues" evidence="1">
    <location>
        <begin position="161"/>
        <end position="170"/>
    </location>
</feature>
<feature type="compositionally biased region" description="Low complexity" evidence="1">
    <location>
        <begin position="314"/>
        <end position="381"/>
    </location>
</feature>
<feature type="region of interest" description="Disordered" evidence="1">
    <location>
        <begin position="1"/>
        <end position="46"/>
    </location>
</feature>